<evidence type="ECO:0000313" key="1">
    <source>
        <dbReference type="EMBL" id="GAA4503018.1"/>
    </source>
</evidence>
<name>A0ABP8QH52_9BACT</name>
<gene>
    <name evidence="1" type="ORF">GCM10023172_27190</name>
</gene>
<dbReference type="Proteomes" id="UP001501243">
    <property type="component" value="Unassembled WGS sequence"/>
</dbReference>
<organism evidence="1 2">
    <name type="scientific">Hymenobacter ginsengisoli</name>
    <dbReference type="NCBI Taxonomy" id="1051626"/>
    <lineage>
        <taxon>Bacteria</taxon>
        <taxon>Pseudomonadati</taxon>
        <taxon>Bacteroidota</taxon>
        <taxon>Cytophagia</taxon>
        <taxon>Cytophagales</taxon>
        <taxon>Hymenobacteraceae</taxon>
        <taxon>Hymenobacter</taxon>
    </lineage>
</organism>
<sequence length="198" mass="22323">MAPNAVGRHCASCQTQVVDFTLMTDGEVVAFLSQYSPKRRCGRFREDQVDRPLLAAAQPVTGWRPWSVAMVLLLGSVSGMKARAQHAKPRTPAPDLMQAVIPDSLFLVQGVVHNWLGIHQAGAWVRMRGAEDSTDAKGHFQFLLPKREFGRARYLSATYWKESYGRNRLGARVPFDSTRTKPYHIRLRKAINRNPGFF</sequence>
<reference evidence="2" key="1">
    <citation type="journal article" date="2019" name="Int. J. Syst. Evol. Microbiol.">
        <title>The Global Catalogue of Microorganisms (GCM) 10K type strain sequencing project: providing services to taxonomists for standard genome sequencing and annotation.</title>
        <authorList>
            <consortium name="The Broad Institute Genomics Platform"/>
            <consortium name="The Broad Institute Genome Sequencing Center for Infectious Disease"/>
            <person name="Wu L."/>
            <person name="Ma J."/>
        </authorList>
    </citation>
    <scope>NUCLEOTIDE SEQUENCE [LARGE SCALE GENOMIC DNA]</scope>
    <source>
        <strain evidence="2">JCM 17841</strain>
    </source>
</reference>
<accession>A0ABP8QH52</accession>
<proteinExistence type="predicted"/>
<evidence type="ECO:0000313" key="2">
    <source>
        <dbReference type="Proteomes" id="UP001501243"/>
    </source>
</evidence>
<protein>
    <submittedName>
        <fullName evidence="1">Uncharacterized protein</fullName>
    </submittedName>
</protein>
<dbReference type="EMBL" id="BAABGQ010000006">
    <property type="protein sequence ID" value="GAA4503018.1"/>
    <property type="molecule type" value="Genomic_DNA"/>
</dbReference>
<comment type="caution">
    <text evidence="1">The sequence shown here is derived from an EMBL/GenBank/DDBJ whole genome shotgun (WGS) entry which is preliminary data.</text>
</comment>
<keyword evidence="2" id="KW-1185">Reference proteome</keyword>